<name>A0A0A2K7X4_PENIT</name>
<sequence>MAKWVRKGGDVRWKEWTPRSVVVFGWRCGCLVHPSSYLYTPYGVQ</sequence>
<comment type="caution">
    <text evidence="1">The sequence shown here is derived from an EMBL/GenBank/DDBJ whole genome shotgun (WGS) entry which is preliminary data.</text>
</comment>
<dbReference type="AlphaFoldDB" id="A0A0A2K7X4"/>
<gene>
    <name evidence="1" type="ORF">PITC_054980</name>
</gene>
<evidence type="ECO:0000313" key="1">
    <source>
        <dbReference type="EMBL" id="KGO63919.1"/>
    </source>
</evidence>
<proteinExistence type="predicted"/>
<protein>
    <submittedName>
        <fullName evidence="1">Uncharacterized protein</fullName>
    </submittedName>
</protein>
<dbReference type="Proteomes" id="UP000030104">
    <property type="component" value="Unassembled WGS sequence"/>
</dbReference>
<dbReference type="HOGENOM" id="CLU_3207810_0_0_1"/>
<evidence type="ECO:0000313" key="2">
    <source>
        <dbReference type="Proteomes" id="UP000030104"/>
    </source>
</evidence>
<organism evidence="1 2">
    <name type="scientific">Penicillium italicum</name>
    <name type="common">Blue mold</name>
    <dbReference type="NCBI Taxonomy" id="40296"/>
    <lineage>
        <taxon>Eukaryota</taxon>
        <taxon>Fungi</taxon>
        <taxon>Dikarya</taxon>
        <taxon>Ascomycota</taxon>
        <taxon>Pezizomycotina</taxon>
        <taxon>Eurotiomycetes</taxon>
        <taxon>Eurotiomycetidae</taxon>
        <taxon>Eurotiales</taxon>
        <taxon>Aspergillaceae</taxon>
        <taxon>Penicillium</taxon>
    </lineage>
</organism>
<dbReference type="EMBL" id="JQGA01001612">
    <property type="protein sequence ID" value="KGO63919.1"/>
    <property type="molecule type" value="Genomic_DNA"/>
</dbReference>
<accession>A0A0A2K7X4</accession>
<keyword evidence="2" id="KW-1185">Reference proteome</keyword>
<reference evidence="1 2" key="1">
    <citation type="journal article" date="2015" name="Mol. Plant Microbe Interact.">
        <title>Genome, transcriptome, and functional analyses of Penicillium expansum provide new insights into secondary metabolism and pathogenicity.</title>
        <authorList>
            <person name="Ballester A.R."/>
            <person name="Marcet-Houben M."/>
            <person name="Levin E."/>
            <person name="Sela N."/>
            <person name="Selma-Lazaro C."/>
            <person name="Carmona L."/>
            <person name="Wisniewski M."/>
            <person name="Droby S."/>
            <person name="Gonzalez-Candelas L."/>
            <person name="Gabaldon T."/>
        </authorList>
    </citation>
    <scope>NUCLEOTIDE SEQUENCE [LARGE SCALE GENOMIC DNA]</scope>
    <source>
        <strain evidence="1 2">PHI-1</strain>
    </source>
</reference>